<protein>
    <submittedName>
        <fullName evidence="1">Uncharacterized protein</fullName>
    </submittedName>
</protein>
<keyword evidence="2" id="KW-1185">Reference proteome</keyword>
<evidence type="ECO:0000313" key="2">
    <source>
        <dbReference type="Proteomes" id="UP001142489"/>
    </source>
</evidence>
<dbReference type="Proteomes" id="UP001142489">
    <property type="component" value="Unassembled WGS sequence"/>
</dbReference>
<comment type="caution">
    <text evidence="1">The sequence shown here is derived from an EMBL/GenBank/DDBJ whole genome shotgun (WGS) entry which is preliminary data.</text>
</comment>
<evidence type="ECO:0000313" key="1">
    <source>
        <dbReference type="EMBL" id="KAJ7344667.1"/>
    </source>
</evidence>
<accession>A0A9Q0Y6T1</accession>
<gene>
    <name evidence="1" type="ORF">JRQ81_000617</name>
</gene>
<reference evidence="1" key="1">
    <citation type="journal article" date="2023" name="DNA Res.">
        <title>Chromosome-level genome assembly of Phrynocephalus forsythii using third-generation DNA sequencing and Hi-C analysis.</title>
        <authorList>
            <person name="Qi Y."/>
            <person name="Zhao W."/>
            <person name="Zhao Y."/>
            <person name="Niu C."/>
            <person name="Cao S."/>
            <person name="Zhang Y."/>
        </authorList>
    </citation>
    <scope>NUCLEOTIDE SEQUENCE</scope>
    <source>
        <tissue evidence="1">Muscle</tissue>
    </source>
</reference>
<dbReference type="AlphaFoldDB" id="A0A9Q0Y6T1"/>
<organism evidence="1 2">
    <name type="scientific">Phrynocephalus forsythii</name>
    <dbReference type="NCBI Taxonomy" id="171643"/>
    <lineage>
        <taxon>Eukaryota</taxon>
        <taxon>Metazoa</taxon>
        <taxon>Chordata</taxon>
        <taxon>Craniata</taxon>
        <taxon>Vertebrata</taxon>
        <taxon>Euteleostomi</taxon>
        <taxon>Lepidosauria</taxon>
        <taxon>Squamata</taxon>
        <taxon>Bifurcata</taxon>
        <taxon>Unidentata</taxon>
        <taxon>Episquamata</taxon>
        <taxon>Toxicofera</taxon>
        <taxon>Iguania</taxon>
        <taxon>Acrodonta</taxon>
        <taxon>Agamidae</taxon>
        <taxon>Agaminae</taxon>
        <taxon>Phrynocephalus</taxon>
    </lineage>
</organism>
<feature type="non-terminal residue" evidence="1">
    <location>
        <position position="1"/>
    </location>
</feature>
<name>A0A9Q0Y6T1_9SAUR</name>
<proteinExistence type="predicted"/>
<dbReference type="EMBL" id="JAPFRF010000001">
    <property type="protein sequence ID" value="KAJ7344667.1"/>
    <property type="molecule type" value="Genomic_DNA"/>
</dbReference>
<sequence>MLCLQEQYFGHCVLIGLINSKPSSQHKVKICKSKTGFRNSGVNQMREAIMLPFYLNASSPISHFRYVFLYFVKRHSNDQCNSHLISVTVISKVVFTLYLSQAYNWNLFHLLAYYVQPKLFQFLHLICPPLFRSKTMLYGMQFACSRVLGSGEQLKIN</sequence>